<evidence type="ECO:0000313" key="1">
    <source>
        <dbReference type="EMBL" id="HCM31182.1"/>
    </source>
</evidence>
<sequence length="193" mass="22566">MVCSLSCLTIPVIANVTETPKAVWYRYYDNKGIANISTSVTPAHIRYGYEALDQNMQVIQRSRPYNVDKDIKQAPQRAVQAREREQDLKLKRAYTNSRVAQAKRDEHLANLKKQLSFQQDQLRQLQSDRIYFKRQEMDYLRKGQPVPAVLKNSLNSNYQNIVLIKNNITSLQTNYRNTQAQYDRIISRLKAIE</sequence>
<comment type="caution">
    <text evidence="1">The sequence shown here is derived from an EMBL/GenBank/DDBJ whole genome shotgun (WGS) entry which is preliminary data.</text>
</comment>
<gene>
    <name evidence="1" type="ORF">DIC32_05980</name>
</gene>
<name>A0A3D3G1Q8_ACIRA</name>
<protein>
    <submittedName>
        <fullName evidence="1">Uncharacterized protein</fullName>
    </submittedName>
</protein>
<reference evidence="1 2" key="1">
    <citation type="journal article" date="2018" name="Nat. Biotechnol.">
        <title>A standardized bacterial taxonomy based on genome phylogeny substantially revises the tree of life.</title>
        <authorList>
            <person name="Parks D.H."/>
            <person name="Chuvochina M."/>
            <person name="Waite D.W."/>
            <person name="Rinke C."/>
            <person name="Skarshewski A."/>
            <person name="Chaumeil P.A."/>
            <person name="Hugenholtz P."/>
        </authorList>
    </citation>
    <scope>NUCLEOTIDE SEQUENCE [LARGE SCALE GENOMIC DNA]</scope>
    <source>
        <strain evidence="1">UBA10045</strain>
    </source>
</reference>
<organism evidence="1 2">
    <name type="scientific">Acinetobacter radioresistens</name>
    <dbReference type="NCBI Taxonomy" id="40216"/>
    <lineage>
        <taxon>Bacteria</taxon>
        <taxon>Pseudomonadati</taxon>
        <taxon>Pseudomonadota</taxon>
        <taxon>Gammaproteobacteria</taxon>
        <taxon>Moraxellales</taxon>
        <taxon>Moraxellaceae</taxon>
        <taxon>Acinetobacter</taxon>
    </lineage>
</organism>
<proteinExistence type="predicted"/>
<accession>A0A3D3G1Q8</accession>
<dbReference type="AlphaFoldDB" id="A0A3D3G1Q8"/>
<dbReference type="EMBL" id="DPXL01000078">
    <property type="protein sequence ID" value="HCM31182.1"/>
    <property type="molecule type" value="Genomic_DNA"/>
</dbReference>
<evidence type="ECO:0000313" key="2">
    <source>
        <dbReference type="Proteomes" id="UP000262257"/>
    </source>
</evidence>
<dbReference type="Proteomes" id="UP000262257">
    <property type="component" value="Unassembled WGS sequence"/>
</dbReference>